<dbReference type="InterPro" id="IPR006311">
    <property type="entry name" value="TAT_signal"/>
</dbReference>
<comment type="caution">
    <text evidence="5">The sequence shown here is derived from an EMBL/GenBank/DDBJ whole genome shotgun (WGS) entry which is preliminary data.</text>
</comment>
<evidence type="ECO:0000256" key="3">
    <source>
        <dbReference type="SAM" id="SignalP"/>
    </source>
</evidence>
<evidence type="ECO:0000313" key="6">
    <source>
        <dbReference type="Proteomes" id="UP000317422"/>
    </source>
</evidence>
<keyword evidence="2" id="KW-1133">Transmembrane helix</keyword>
<accession>A0A543NFH7</accession>
<feature type="chain" id="PRO_5038531732" evidence="3">
    <location>
        <begin position="32"/>
        <end position="327"/>
    </location>
</feature>
<feature type="transmembrane region" description="Helical" evidence="2">
    <location>
        <begin position="257"/>
        <end position="279"/>
    </location>
</feature>
<dbReference type="Proteomes" id="UP000317422">
    <property type="component" value="Unassembled WGS sequence"/>
</dbReference>
<evidence type="ECO:0000313" key="5">
    <source>
        <dbReference type="EMBL" id="TQN30510.1"/>
    </source>
</evidence>
<evidence type="ECO:0000256" key="2">
    <source>
        <dbReference type="SAM" id="Phobius"/>
    </source>
</evidence>
<dbReference type="RefSeq" id="WP_141921754.1">
    <property type="nucleotide sequence ID" value="NZ_VFQC01000001.1"/>
</dbReference>
<evidence type="ECO:0000259" key="4">
    <source>
        <dbReference type="Pfam" id="PF09972"/>
    </source>
</evidence>
<sequence>MSPSIPHPPTARRLRTAVPAVLAALAATALGAPSAAADSDGTVISRFDARVEVDRDGETHVRESLTYVFGPDNDGEATRTIPHSGSIDGGERRSLGLENVEVTDADGLDEVSVDDYAADRRITFGDGGEPLTGTRTFVVRYEYTSLVVEGAAGRPRLFQDIVGSGWEIPIESARARIDAPGDIASATCYAGAPGSRESCSGSRVSGSTASFDAGRIPPGEAFSVDVDLPPSVAVPSPAAATDSSHGSSGNPGILPEIVFPLFVVSAVPAAFILILVLGVNSRSGGSRGRFGGGIGGAAGGGGGTGGGGSGGGGGGAGGGGGGGGGGG</sequence>
<reference evidence="5 6" key="1">
    <citation type="submission" date="2019-06" db="EMBL/GenBank/DDBJ databases">
        <title>Sequencing the genomes of 1000 actinobacteria strains.</title>
        <authorList>
            <person name="Klenk H.-P."/>
        </authorList>
    </citation>
    <scope>NUCLEOTIDE SEQUENCE [LARGE SCALE GENOMIC DNA]</scope>
    <source>
        <strain evidence="5 6">DSM 45015</strain>
    </source>
</reference>
<feature type="region of interest" description="Disordered" evidence="1">
    <location>
        <begin position="305"/>
        <end position="327"/>
    </location>
</feature>
<feature type="domain" description="DUF2207" evidence="4">
    <location>
        <begin position="44"/>
        <end position="226"/>
    </location>
</feature>
<dbReference type="InterPro" id="IPR018702">
    <property type="entry name" value="DUF2207"/>
</dbReference>
<evidence type="ECO:0000256" key="1">
    <source>
        <dbReference type="SAM" id="MobiDB-lite"/>
    </source>
</evidence>
<keyword evidence="6" id="KW-1185">Reference proteome</keyword>
<organism evidence="5 6">
    <name type="scientific">Haloactinospora alba</name>
    <dbReference type="NCBI Taxonomy" id="405555"/>
    <lineage>
        <taxon>Bacteria</taxon>
        <taxon>Bacillati</taxon>
        <taxon>Actinomycetota</taxon>
        <taxon>Actinomycetes</taxon>
        <taxon>Streptosporangiales</taxon>
        <taxon>Nocardiopsidaceae</taxon>
        <taxon>Haloactinospora</taxon>
    </lineage>
</organism>
<keyword evidence="2" id="KW-0812">Transmembrane</keyword>
<dbReference type="PROSITE" id="PS51318">
    <property type="entry name" value="TAT"/>
    <property type="match status" value="1"/>
</dbReference>
<protein>
    <submittedName>
        <fullName evidence="5">Putative membrane protein DUF2207</fullName>
    </submittedName>
</protein>
<feature type="region of interest" description="Disordered" evidence="1">
    <location>
        <begin position="71"/>
        <end position="91"/>
    </location>
</feature>
<keyword evidence="2" id="KW-0472">Membrane</keyword>
<gene>
    <name evidence="5" type="ORF">FHX37_0391</name>
</gene>
<feature type="signal peptide" evidence="3">
    <location>
        <begin position="1"/>
        <end position="31"/>
    </location>
</feature>
<dbReference type="AlphaFoldDB" id="A0A543NFH7"/>
<name>A0A543NFH7_9ACTN</name>
<dbReference type="OrthoDB" id="143710at2"/>
<keyword evidence="3" id="KW-0732">Signal</keyword>
<dbReference type="EMBL" id="VFQC01000001">
    <property type="protein sequence ID" value="TQN30510.1"/>
    <property type="molecule type" value="Genomic_DNA"/>
</dbReference>
<dbReference type="Pfam" id="PF09972">
    <property type="entry name" value="DUF2207"/>
    <property type="match status" value="1"/>
</dbReference>
<proteinExistence type="predicted"/>